<keyword evidence="2" id="KW-0547">Nucleotide-binding</keyword>
<dbReference type="Gene3D" id="1.25.40.10">
    <property type="entry name" value="Tetratricopeptide repeat domain"/>
    <property type="match status" value="1"/>
</dbReference>
<evidence type="ECO:0000256" key="4">
    <source>
        <dbReference type="ARBA" id="ARBA00022840"/>
    </source>
</evidence>
<evidence type="ECO:0000256" key="1">
    <source>
        <dbReference type="ARBA" id="ARBA00022679"/>
    </source>
</evidence>
<accession>A0A015M0B0</accession>
<gene>
    <name evidence="6" type="ORF">RirG_180800</name>
</gene>
<evidence type="ECO:0000313" key="7">
    <source>
        <dbReference type="Proteomes" id="UP000022910"/>
    </source>
</evidence>
<dbReference type="CDD" id="cd21037">
    <property type="entry name" value="MLKL_NTD"/>
    <property type="match status" value="1"/>
</dbReference>
<keyword evidence="1" id="KW-0808">Transferase</keyword>
<dbReference type="EMBL" id="JEMT01025953">
    <property type="protein sequence ID" value="EXX60338.1"/>
    <property type="molecule type" value="Genomic_DNA"/>
</dbReference>
<protein>
    <submittedName>
        <fullName evidence="6">Ste11p</fullName>
    </submittedName>
</protein>
<dbReference type="InterPro" id="IPR011990">
    <property type="entry name" value="TPR-like_helical_dom_sf"/>
</dbReference>
<evidence type="ECO:0000256" key="3">
    <source>
        <dbReference type="ARBA" id="ARBA00022777"/>
    </source>
</evidence>
<dbReference type="AlphaFoldDB" id="A0A015M0B0"/>
<dbReference type="SUPFAM" id="SSF81901">
    <property type="entry name" value="HCP-like"/>
    <property type="match status" value="1"/>
</dbReference>
<reference evidence="6 7" key="1">
    <citation type="submission" date="2014-02" db="EMBL/GenBank/DDBJ databases">
        <title>Single nucleus genome sequencing reveals high similarity among nuclei of an endomycorrhizal fungus.</title>
        <authorList>
            <person name="Lin K."/>
            <person name="Geurts R."/>
            <person name="Zhang Z."/>
            <person name="Limpens E."/>
            <person name="Saunders D.G."/>
            <person name="Mu D."/>
            <person name="Pang E."/>
            <person name="Cao H."/>
            <person name="Cha H."/>
            <person name="Lin T."/>
            <person name="Zhou Q."/>
            <person name="Shang Y."/>
            <person name="Li Y."/>
            <person name="Ivanov S."/>
            <person name="Sharma T."/>
            <person name="Velzen R.V."/>
            <person name="Ruijter N.D."/>
            <person name="Aanen D.K."/>
            <person name="Win J."/>
            <person name="Kamoun S."/>
            <person name="Bisseling T."/>
            <person name="Huang S."/>
        </authorList>
    </citation>
    <scope>NUCLEOTIDE SEQUENCE [LARGE SCALE GENOMIC DNA]</scope>
    <source>
        <strain evidence="7">DAOM197198w</strain>
    </source>
</reference>
<dbReference type="InterPro" id="IPR000719">
    <property type="entry name" value="Prot_kinase_dom"/>
</dbReference>
<dbReference type="GO" id="GO:0004674">
    <property type="term" value="F:protein serine/threonine kinase activity"/>
    <property type="evidence" value="ECO:0007669"/>
    <property type="project" value="TreeGrafter"/>
</dbReference>
<dbReference type="SMART" id="SM00671">
    <property type="entry name" value="SEL1"/>
    <property type="match status" value="1"/>
</dbReference>
<proteinExistence type="predicted"/>
<dbReference type="GO" id="GO:0005524">
    <property type="term" value="F:ATP binding"/>
    <property type="evidence" value="ECO:0007669"/>
    <property type="project" value="UniProtKB-KW"/>
</dbReference>
<dbReference type="Proteomes" id="UP000022910">
    <property type="component" value="Unassembled WGS sequence"/>
</dbReference>
<keyword evidence="4" id="KW-0067">ATP-binding</keyword>
<dbReference type="Pfam" id="PF07714">
    <property type="entry name" value="PK_Tyr_Ser-Thr"/>
    <property type="match status" value="1"/>
</dbReference>
<dbReference type="PROSITE" id="PS50011">
    <property type="entry name" value="PROTEIN_KINASE_DOM"/>
    <property type="match status" value="1"/>
</dbReference>
<dbReference type="InterPro" id="IPR059179">
    <property type="entry name" value="MLKL-like_MCAfunc"/>
</dbReference>
<evidence type="ECO:0000313" key="6">
    <source>
        <dbReference type="EMBL" id="EXX60338.1"/>
    </source>
</evidence>
<evidence type="ECO:0000259" key="5">
    <source>
        <dbReference type="PROSITE" id="PS50011"/>
    </source>
</evidence>
<evidence type="ECO:0000256" key="2">
    <source>
        <dbReference type="ARBA" id="ARBA00022741"/>
    </source>
</evidence>
<feature type="domain" description="Protein kinase" evidence="5">
    <location>
        <begin position="125"/>
        <end position="442"/>
    </location>
</feature>
<dbReference type="OrthoDB" id="2314769at2759"/>
<sequence>MTTRSAVINATEICVTTGVIVGGVIPVVSGAITAIDRITCLIQKAMFNKALCAFIGERLDNARLTLKESANDIDEKVLERYLKVLREIEDDIKLISESKQKFKLWILTKKVVNAKEVEEKLIILYKKLDAANDELFLSVLKGTHQIVTKMKDEIPEQLRKLIRILTMKLDIDDLKISDWQINDVILDNKKISELRNQPKVIRGNISKKKFLTQDVAQKLLDSCDSNSCKIINMLKLLADCKNVIEFFGIYKLSGDQYLITEWCEHGNLEEYLLRNPGLDWNVKVNIATGIANGVVFCHDRDILHHDIRSSNIMLDAHLCPKLSNFELSRREQDNTVPGLQLADAARYMAPEKIKDKKNPYTKECDIFSLGIVLWVIAMQEKPYANIKSFQKIEDSVMEGNRPKPVDENIPIKYQNIMKKAWDNDSNYRPVASIMYEGLSKCLEDDDVYPVKDEPKDLTLNSDSDNIQLDEAGLYKKAVGYHQSQKREEAFRIFYELANVGHKESLFYLGYYYANGYIVSKDNKKALKYYRESADKDCSDAVYHYAEACLKLAHEYMEKAIKLGQFKAGIKLAEYNISQTCSQDKCHKLLGYLDADEVRLSKLKPKVAELYRERIERLRNEIKQMQNQLTK</sequence>
<comment type="caution">
    <text evidence="6">The sequence shown here is derived from an EMBL/GenBank/DDBJ whole genome shotgun (WGS) entry which is preliminary data.</text>
</comment>
<dbReference type="PANTHER" id="PTHR44329:SF288">
    <property type="entry name" value="MITOGEN-ACTIVATED PROTEIN KINASE KINASE KINASE 20"/>
    <property type="match status" value="1"/>
</dbReference>
<dbReference type="PROSITE" id="PS00109">
    <property type="entry name" value="PROTEIN_KINASE_TYR"/>
    <property type="match status" value="1"/>
</dbReference>
<dbReference type="PANTHER" id="PTHR44329">
    <property type="entry name" value="SERINE/THREONINE-PROTEIN KINASE TNNI3K-RELATED"/>
    <property type="match status" value="1"/>
</dbReference>
<dbReference type="InterPro" id="IPR006597">
    <property type="entry name" value="Sel1-like"/>
</dbReference>
<keyword evidence="7" id="KW-1185">Reference proteome</keyword>
<dbReference type="Gene3D" id="1.10.510.10">
    <property type="entry name" value="Transferase(Phosphotransferase) domain 1"/>
    <property type="match status" value="1"/>
</dbReference>
<dbReference type="InterPro" id="IPR008266">
    <property type="entry name" value="Tyr_kinase_AS"/>
</dbReference>
<organism evidence="6 7">
    <name type="scientific">Rhizophagus irregularis (strain DAOM 197198w)</name>
    <name type="common">Glomus intraradices</name>
    <dbReference type="NCBI Taxonomy" id="1432141"/>
    <lineage>
        <taxon>Eukaryota</taxon>
        <taxon>Fungi</taxon>
        <taxon>Fungi incertae sedis</taxon>
        <taxon>Mucoromycota</taxon>
        <taxon>Glomeromycotina</taxon>
        <taxon>Glomeromycetes</taxon>
        <taxon>Glomerales</taxon>
        <taxon>Glomeraceae</taxon>
        <taxon>Rhizophagus</taxon>
    </lineage>
</organism>
<dbReference type="InterPro" id="IPR011009">
    <property type="entry name" value="Kinase-like_dom_sf"/>
</dbReference>
<dbReference type="HOGENOM" id="CLU_434216_0_0_1"/>
<keyword evidence="3" id="KW-0418">Kinase</keyword>
<dbReference type="SUPFAM" id="SSF56112">
    <property type="entry name" value="Protein kinase-like (PK-like)"/>
    <property type="match status" value="1"/>
</dbReference>
<name>A0A015M0B0_RHIIW</name>
<dbReference type="InterPro" id="IPR001245">
    <property type="entry name" value="Ser-Thr/Tyr_kinase_cat_dom"/>
</dbReference>
<dbReference type="InterPro" id="IPR051681">
    <property type="entry name" value="Ser/Thr_Kinases-Pseudokinases"/>
</dbReference>